<keyword evidence="2 3" id="KW-0326">Glycosidase</keyword>
<dbReference type="Proteomes" id="UP000323917">
    <property type="component" value="Chromosome"/>
</dbReference>
<comment type="similarity">
    <text evidence="3">Belongs to the glycosyl hydrolase 5 (cellulase A) family.</text>
</comment>
<evidence type="ECO:0000256" key="3">
    <source>
        <dbReference type="RuleBase" id="RU361153"/>
    </source>
</evidence>
<dbReference type="AlphaFoldDB" id="A0A5B9QID2"/>
<keyword evidence="1 3" id="KW-0378">Hydrolase</keyword>
<dbReference type="GO" id="GO:0008810">
    <property type="term" value="F:cellulase activity"/>
    <property type="evidence" value="ECO:0007669"/>
    <property type="project" value="UniProtKB-EC"/>
</dbReference>
<dbReference type="EMBL" id="CP042913">
    <property type="protein sequence ID" value="QEG33981.1"/>
    <property type="molecule type" value="Genomic_DNA"/>
</dbReference>
<sequence>MRMKHIYISCWMPIVGFCLSSLGIAGVTLAFATFLNPANCSGQIRFTGVNLFGAEFGESSLPGNYGQHYTYPIAAEVDYFLGEGMNTFRLPFRWERLQRSALAPLDATELSRMDTFVNYATSQGANVILDPHNFMRYFPDPNNFQTSSQGLVGVDPNVPISVFSDFWSQIADHYKDNDRVIFNLMNEPNSMQTSELVVAENAAIAAIRETGAENLILVPGNQWSGAWAWNETWYNGPNAVHMLNITDPLNNYAFDVHQYLDNNSSGGSQGIVSATIGQERLVNFTNWLQANNLRGFLGEFAVGDSTIGNGPSQIGDEAIDNMLSYMEANDDVWLGWAWWAAGPWYTNYFFSLEPNNLGQPNQSDRIQMDVLRPHFADVLGDLDGDGDVDEDDHGIWANAYALDDQGDIDGDGDTDGSDFLVWQRELWKTTTDRSQAFGATTAVPEPTSISLLLFLASASIAHRKAKLT</sequence>
<proteinExistence type="inferred from homology"/>
<dbReference type="InterPro" id="IPR018087">
    <property type="entry name" value="Glyco_hydro_5_CS"/>
</dbReference>
<dbReference type="GO" id="GO:0009251">
    <property type="term" value="P:glucan catabolic process"/>
    <property type="evidence" value="ECO:0007669"/>
    <property type="project" value="TreeGrafter"/>
</dbReference>
<dbReference type="Pfam" id="PF00150">
    <property type="entry name" value="Cellulase"/>
    <property type="match status" value="1"/>
</dbReference>
<keyword evidence="6" id="KW-1185">Reference proteome</keyword>
<evidence type="ECO:0000256" key="2">
    <source>
        <dbReference type="ARBA" id="ARBA00023295"/>
    </source>
</evidence>
<dbReference type="PANTHER" id="PTHR34142:SF1">
    <property type="entry name" value="GLYCOSIDE HYDROLASE FAMILY 5 DOMAIN-CONTAINING PROTEIN"/>
    <property type="match status" value="1"/>
</dbReference>
<organism evidence="5 6">
    <name type="scientific">Bythopirellula goksoeyrii</name>
    <dbReference type="NCBI Taxonomy" id="1400387"/>
    <lineage>
        <taxon>Bacteria</taxon>
        <taxon>Pseudomonadati</taxon>
        <taxon>Planctomycetota</taxon>
        <taxon>Planctomycetia</taxon>
        <taxon>Pirellulales</taxon>
        <taxon>Lacipirellulaceae</taxon>
        <taxon>Bythopirellula</taxon>
    </lineage>
</organism>
<dbReference type="KEGG" id="bgok:Pr1d_12520"/>
<feature type="domain" description="Glycoside hydrolase family 5" evidence="4">
    <location>
        <begin position="53"/>
        <end position="341"/>
    </location>
</feature>
<evidence type="ECO:0000256" key="1">
    <source>
        <dbReference type="ARBA" id="ARBA00022801"/>
    </source>
</evidence>
<evidence type="ECO:0000259" key="4">
    <source>
        <dbReference type="Pfam" id="PF00150"/>
    </source>
</evidence>
<dbReference type="EC" id="3.2.1.4" evidence="5"/>
<gene>
    <name evidence="5" type="primary">egl</name>
    <name evidence="5" type="ORF">Pr1d_12520</name>
</gene>
<dbReference type="SUPFAM" id="SSF51445">
    <property type="entry name" value="(Trans)glycosidases"/>
    <property type="match status" value="1"/>
</dbReference>
<dbReference type="InterPro" id="IPR001547">
    <property type="entry name" value="Glyco_hydro_5"/>
</dbReference>
<dbReference type="RefSeq" id="WP_148072681.1">
    <property type="nucleotide sequence ID" value="NZ_CP042913.1"/>
</dbReference>
<dbReference type="PANTHER" id="PTHR34142">
    <property type="entry name" value="ENDO-BETA-1,4-GLUCANASE A"/>
    <property type="match status" value="1"/>
</dbReference>
<dbReference type="Gene3D" id="3.20.20.80">
    <property type="entry name" value="Glycosidases"/>
    <property type="match status" value="1"/>
</dbReference>
<protein>
    <submittedName>
        <fullName evidence="5">Endoglucanase</fullName>
        <ecNumber evidence="5">3.2.1.4</ecNumber>
    </submittedName>
</protein>
<name>A0A5B9QID2_9BACT</name>
<reference evidence="5 6" key="1">
    <citation type="submission" date="2019-08" db="EMBL/GenBank/DDBJ databases">
        <title>Deep-cultivation of Planctomycetes and their phenomic and genomic characterization uncovers novel biology.</title>
        <authorList>
            <person name="Wiegand S."/>
            <person name="Jogler M."/>
            <person name="Boedeker C."/>
            <person name="Pinto D."/>
            <person name="Vollmers J."/>
            <person name="Rivas-Marin E."/>
            <person name="Kohn T."/>
            <person name="Peeters S.H."/>
            <person name="Heuer A."/>
            <person name="Rast P."/>
            <person name="Oberbeckmann S."/>
            <person name="Bunk B."/>
            <person name="Jeske O."/>
            <person name="Meyerdierks A."/>
            <person name="Storesund J.E."/>
            <person name="Kallscheuer N."/>
            <person name="Luecker S."/>
            <person name="Lage O.M."/>
            <person name="Pohl T."/>
            <person name="Merkel B.J."/>
            <person name="Hornburger P."/>
            <person name="Mueller R.-W."/>
            <person name="Bruemmer F."/>
            <person name="Labrenz M."/>
            <person name="Spormann A.M."/>
            <person name="Op den Camp H."/>
            <person name="Overmann J."/>
            <person name="Amann R."/>
            <person name="Jetten M.S.M."/>
            <person name="Mascher T."/>
            <person name="Medema M.H."/>
            <person name="Devos D.P."/>
            <person name="Kaster A.-K."/>
            <person name="Ovreas L."/>
            <person name="Rohde M."/>
            <person name="Galperin M.Y."/>
            <person name="Jogler C."/>
        </authorList>
    </citation>
    <scope>NUCLEOTIDE SEQUENCE [LARGE SCALE GENOMIC DNA]</scope>
    <source>
        <strain evidence="5 6">Pr1d</strain>
    </source>
</reference>
<accession>A0A5B9QID2</accession>
<dbReference type="OrthoDB" id="9800955at2"/>
<evidence type="ECO:0000313" key="5">
    <source>
        <dbReference type="EMBL" id="QEG33981.1"/>
    </source>
</evidence>
<dbReference type="InterPro" id="IPR017853">
    <property type="entry name" value="GH"/>
</dbReference>
<evidence type="ECO:0000313" key="6">
    <source>
        <dbReference type="Proteomes" id="UP000323917"/>
    </source>
</evidence>
<dbReference type="PROSITE" id="PS00659">
    <property type="entry name" value="GLYCOSYL_HYDROL_F5"/>
    <property type="match status" value="1"/>
</dbReference>